<accession>A0ACA9Y0H2</accession>
<evidence type="ECO:0000313" key="1">
    <source>
        <dbReference type="EMBL" id="CAH6718296.1"/>
    </source>
</evidence>
<sequence>MDFKYDDITPLKLNEAQPQLCQILYDDEYKTTMGILLALMAKNELSERALAMTELGISTLASHYSIWCYRFDIIKCLKKDLYDELDWLESIAIDNEKNYQIWNYRQLIIGQIEGFDATREFPILNTMILEDSKNHHVWTYRHWLVEKFNLFENEKELKFIDDLLDDDVYNNSAWSHRFFIKFNNEKVDVDEELNYVEHKIRISPQNESSWNYLMGIYEKFQIPLIKLQPFLNEFVNPDIIDNTDSEDLELIKSSFALELLAKTYNNEKSLIIYDLLIAKYDPIRENYWKYLKSKLTSN</sequence>
<dbReference type="Proteomes" id="UP001152531">
    <property type="component" value="Unassembled WGS sequence"/>
</dbReference>
<gene>
    <name evidence="1" type="ORF">CLIB1444_01S03598</name>
</gene>
<keyword evidence="2" id="KW-1185">Reference proteome</keyword>
<protein>
    <submittedName>
        <fullName evidence="1">Protein farnesyltransferase/geranylgeranyltransferase type-1 subunit alpha</fullName>
    </submittedName>
</protein>
<reference evidence="1" key="1">
    <citation type="submission" date="2022-06" db="EMBL/GenBank/DDBJ databases">
        <authorList>
            <person name="Legras J.-L."/>
            <person name="Devillers H."/>
            <person name="Grondin C."/>
        </authorList>
    </citation>
    <scope>NUCLEOTIDE SEQUENCE</scope>
    <source>
        <strain evidence="1">CLIB 1444</strain>
    </source>
</reference>
<name>A0ACA9Y0H2_9ASCO</name>
<comment type="caution">
    <text evidence="1">The sequence shown here is derived from an EMBL/GenBank/DDBJ whole genome shotgun (WGS) entry which is preliminary data.</text>
</comment>
<proteinExistence type="predicted"/>
<dbReference type="EMBL" id="CALSDN010000001">
    <property type="protein sequence ID" value="CAH6718296.1"/>
    <property type="molecule type" value="Genomic_DNA"/>
</dbReference>
<evidence type="ECO:0000313" key="2">
    <source>
        <dbReference type="Proteomes" id="UP001152531"/>
    </source>
</evidence>
<organism evidence="1 2">
    <name type="scientific">[Candida] jaroonii</name>
    <dbReference type="NCBI Taxonomy" id="467808"/>
    <lineage>
        <taxon>Eukaryota</taxon>
        <taxon>Fungi</taxon>
        <taxon>Dikarya</taxon>
        <taxon>Ascomycota</taxon>
        <taxon>Saccharomycotina</taxon>
        <taxon>Pichiomycetes</taxon>
        <taxon>Debaryomycetaceae</taxon>
        <taxon>Yamadazyma</taxon>
    </lineage>
</organism>